<reference evidence="1" key="1">
    <citation type="journal article" date="2021" name="Proc. Natl. Acad. Sci. U.S.A.">
        <title>A Catalog of Tens of Thousands of Viruses from Human Metagenomes Reveals Hidden Associations with Chronic Diseases.</title>
        <authorList>
            <person name="Tisza M.J."/>
            <person name="Buck C.B."/>
        </authorList>
    </citation>
    <scope>NUCLEOTIDE SEQUENCE</scope>
    <source>
        <strain evidence="1">CtHhH6</strain>
    </source>
</reference>
<protein>
    <submittedName>
        <fullName evidence="1">Uncharacterized protein</fullName>
    </submittedName>
</protein>
<sequence>MREAIIRLNNKKDDAELCIKQNEKITFKMLSKEELVKLFNDFFIKDQHEKANIKLFSENTIGSGIDYVVIKQPEHMQYVTYNNHSYKINFPNAIYVVHYDNKIVKSIQCYCYKSYKGGDTELYEYAMPNMLTGNAMCMGSADKRIVDGDIEAALNKIIATPYSHGNFDGIKGFSTTVSYFEYLEENPFPYKLLRKLNRKLRDVKV</sequence>
<organism evidence="1">
    <name type="scientific">Siphoviridae sp. ctHhH6</name>
    <dbReference type="NCBI Taxonomy" id="2825422"/>
    <lineage>
        <taxon>Viruses</taxon>
        <taxon>Duplodnaviria</taxon>
        <taxon>Heunggongvirae</taxon>
        <taxon>Uroviricota</taxon>
        <taxon>Caudoviricetes</taxon>
    </lineage>
</organism>
<proteinExistence type="predicted"/>
<accession>A0A8S5QCF9</accession>
<evidence type="ECO:0000313" key="1">
    <source>
        <dbReference type="EMBL" id="DAE16951.1"/>
    </source>
</evidence>
<dbReference type="EMBL" id="BK015633">
    <property type="protein sequence ID" value="DAE16951.1"/>
    <property type="molecule type" value="Genomic_DNA"/>
</dbReference>
<name>A0A8S5QCF9_9CAUD</name>